<reference evidence="3" key="2">
    <citation type="submission" date="2011-01" db="EMBL/GenBank/DDBJ databases">
        <title>The complete genome of Nitratifractor salsuginis DSM 16511.</title>
        <authorList>
            <consortium name="US DOE Joint Genome Institute (JGI-PGF)"/>
            <person name="Lucas S."/>
            <person name="Copeland A."/>
            <person name="Lapidus A."/>
            <person name="Bruce D."/>
            <person name="Goodwin L."/>
            <person name="Pitluck S."/>
            <person name="Kyrpides N."/>
            <person name="Mavromatis K."/>
            <person name="Ivanova N."/>
            <person name="Mikhailova N."/>
            <person name="Zeytun A."/>
            <person name="Detter J.C."/>
            <person name="Tapia R."/>
            <person name="Han C."/>
            <person name="Land M."/>
            <person name="Hauser L."/>
            <person name="Markowitz V."/>
            <person name="Cheng J.-F."/>
            <person name="Hugenholtz P."/>
            <person name="Woyke T."/>
            <person name="Wu D."/>
            <person name="Tindall B."/>
            <person name="Schuetze A."/>
            <person name="Brambilla E."/>
            <person name="Klenk H.-P."/>
            <person name="Eisen J.A."/>
        </authorList>
    </citation>
    <scope>NUCLEOTIDE SEQUENCE [LARGE SCALE GENOMIC DNA]</scope>
    <source>
        <strain evidence="3">DSM 16511 / JCM 12458 / E9I37-1</strain>
    </source>
</reference>
<evidence type="ECO:0008006" key="4">
    <source>
        <dbReference type="Google" id="ProtNLM"/>
    </source>
</evidence>
<dbReference type="eggNOG" id="COG3786">
    <property type="taxonomic scope" value="Bacteria"/>
</dbReference>
<evidence type="ECO:0000256" key="1">
    <source>
        <dbReference type="SAM" id="SignalP"/>
    </source>
</evidence>
<dbReference type="RefSeq" id="WP_013554062.1">
    <property type="nucleotide sequence ID" value="NC_014935.1"/>
</dbReference>
<sequence length="243" mass="27507">MKSLFERFGTLLGILLMSSALQAGRLPSDTRQLLVVVSPSWQADHGTLTRWERHGRSWKRVGAAIPVKLGSRGMAWGRRLLPAPARGALKREGDKRSPAGVFELPFLFGEGASEFRYPYRRMDRFSRCVDDPHSRSYNRIIDSRRVGLDYRSYERMKFPSGLYRYGIFVAHNPGRIPGAGSCIFMHIKRRDGKPTVGCTAMSVGDLRGIMRWLDPQKHPLLIQAPREAVGALLPDNFQLTNLR</sequence>
<evidence type="ECO:0000313" key="3">
    <source>
        <dbReference type="Proteomes" id="UP000008633"/>
    </source>
</evidence>
<organism evidence="2 3">
    <name type="scientific">Nitratifractor salsuginis (strain DSM 16511 / JCM 12458 / E9I37-1)</name>
    <dbReference type="NCBI Taxonomy" id="749222"/>
    <lineage>
        <taxon>Bacteria</taxon>
        <taxon>Pseudomonadati</taxon>
        <taxon>Campylobacterota</taxon>
        <taxon>Epsilonproteobacteria</taxon>
        <taxon>Campylobacterales</taxon>
        <taxon>Sulfurovaceae</taxon>
        <taxon>Nitratifractor</taxon>
    </lineage>
</organism>
<name>E6WXZ7_NITSE</name>
<reference evidence="2 3" key="1">
    <citation type="journal article" date="2011" name="Stand. Genomic Sci.">
        <title>Complete genome sequence of Nitratifractor salsuginis type strain (E9I37-1).</title>
        <authorList>
            <person name="Anderson I."/>
            <person name="Sikorski J."/>
            <person name="Zeytun A."/>
            <person name="Nolan M."/>
            <person name="Lapidus A."/>
            <person name="Lucas S."/>
            <person name="Hammon N."/>
            <person name="Deshpande S."/>
            <person name="Cheng J.F."/>
            <person name="Tapia R."/>
            <person name="Han C."/>
            <person name="Goodwin L."/>
            <person name="Pitluck S."/>
            <person name="Liolios K."/>
            <person name="Pagani I."/>
            <person name="Ivanova N."/>
            <person name="Huntemann M."/>
            <person name="Mavromatis K."/>
            <person name="Ovchinikova G."/>
            <person name="Pati A."/>
            <person name="Chen A."/>
            <person name="Palaniappan K."/>
            <person name="Land M."/>
            <person name="Hauser L."/>
            <person name="Brambilla E.M."/>
            <person name="Ngatchou-Djao O.D."/>
            <person name="Rohde M."/>
            <person name="Tindall B.J."/>
            <person name="Goker M."/>
            <person name="Detter J.C."/>
            <person name="Woyke T."/>
            <person name="Bristow J."/>
            <person name="Eisen J.A."/>
            <person name="Markowitz V."/>
            <person name="Hugenholtz P."/>
            <person name="Klenk H.P."/>
            <person name="Kyrpides N.C."/>
        </authorList>
    </citation>
    <scope>NUCLEOTIDE SEQUENCE [LARGE SCALE GENOMIC DNA]</scope>
    <source>
        <strain evidence="3">DSM 16511 / JCM 12458 / E9I37-1</strain>
    </source>
</reference>
<dbReference type="PANTHER" id="PTHR38589">
    <property type="entry name" value="BLR0621 PROTEIN"/>
    <property type="match status" value="1"/>
</dbReference>
<protein>
    <recommendedName>
        <fullName evidence="4">ErfK/YbiS/YcfS/YnhG family protein</fullName>
    </recommendedName>
</protein>
<feature type="chain" id="PRO_5003212559" description="ErfK/YbiS/YcfS/YnhG family protein" evidence="1">
    <location>
        <begin position="24"/>
        <end position="243"/>
    </location>
</feature>
<evidence type="ECO:0000313" key="2">
    <source>
        <dbReference type="EMBL" id="ADV46371.1"/>
    </source>
</evidence>
<dbReference type="PANTHER" id="PTHR38589:SF1">
    <property type="entry name" value="BLR0621 PROTEIN"/>
    <property type="match status" value="1"/>
</dbReference>
<dbReference type="Proteomes" id="UP000008633">
    <property type="component" value="Chromosome"/>
</dbReference>
<dbReference type="EMBL" id="CP002452">
    <property type="protein sequence ID" value="ADV46371.1"/>
    <property type="molecule type" value="Genomic_DNA"/>
</dbReference>
<feature type="signal peptide" evidence="1">
    <location>
        <begin position="1"/>
        <end position="23"/>
    </location>
</feature>
<gene>
    <name evidence="2" type="ordered locus">Nitsa_1117</name>
</gene>
<dbReference type="HOGENOM" id="CLU_068009_0_0_7"/>
<keyword evidence="3" id="KW-1185">Reference proteome</keyword>
<dbReference type="KEGG" id="nsa:Nitsa_1117"/>
<keyword evidence="1" id="KW-0732">Signal</keyword>
<dbReference type="AlphaFoldDB" id="E6WXZ7"/>
<accession>E6WXZ7</accession>
<dbReference type="STRING" id="749222.Nitsa_1117"/>
<proteinExistence type="predicted"/>